<dbReference type="RefSeq" id="WP_213516560.1">
    <property type="nucleotide sequence ID" value="NZ_BOSE01000005.1"/>
</dbReference>
<dbReference type="Proteomes" id="UP000683139">
    <property type="component" value="Unassembled WGS sequence"/>
</dbReference>
<dbReference type="Pfam" id="PF13761">
    <property type="entry name" value="DUF4166"/>
    <property type="match status" value="1"/>
</dbReference>
<sequence length="226" mass="26436">MSSIYMRALGEQFNKLHPQIQKRFGFSSEDGIASIGTGTMEHVWYGKWYMLPFLYIGTWRNILFPQRGRNIPFTIENYAYRDSFGRETVTWCRTYYFPNGKRRFDATMIYSEQRGKIIDYLGTHQHLAVEIEMKPTEAGGIGLKSGAQYFYEGKVAFSFPMLFSGYADVVESYDEATNKFHIEVIVRNRVFGPIFGYKGSFDVEYIQISEQDIPQHVKPVREERRE</sequence>
<keyword evidence="3" id="KW-1185">Reference proteome</keyword>
<comment type="caution">
    <text evidence="2">The sequence shown here is derived from an EMBL/GenBank/DDBJ whole genome shotgun (WGS) entry which is preliminary data.</text>
</comment>
<dbReference type="InterPro" id="IPR025311">
    <property type="entry name" value="DUF4166"/>
</dbReference>
<proteinExistence type="predicted"/>
<gene>
    <name evidence="2" type="ORF">J40TS1_29870</name>
</gene>
<dbReference type="EMBL" id="BOSE01000005">
    <property type="protein sequence ID" value="GIP17345.1"/>
    <property type="molecule type" value="Genomic_DNA"/>
</dbReference>
<evidence type="ECO:0000313" key="3">
    <source>
        <dbReference type="Proteomes" id="UP000683139"/>
    </source>
</evidence>
<evidence type="ECO:0000313" key="2">
    <source>
        <dbReference type="EMBL" id="GIP17345.1"/>
    </source>
</evidence>
<protein>
    <recommendedName>
        <fullName evidence="1">DUF4166 domain-containing protein</fullName>
    </recommendedName>
</protein>
<organism evidence="2 3">
    <name type="scientific">Paenibacillus montaniterrae</name>
    <dbReference type="NCBI Taxonomy" id="429341"/>
    <lineage>
        <taxon>Bacteria</taxon>
        <taxon>Bacillati</taxon>
        <taxon>Bacillota</taxon>
        <taxon>Bacilli</taxon>
        <taxon>Bacillales</taxon>
        <taxon>Paenibacillaceae</taxon>
        <taxon>Paenibacillus</taxon>
    </lineage>
</organism>
<accession>A0A920CYF6</accession>
<dbReference type="AlphaFoldDB" id="A0A920CYF6"/>
<name>A0A920CYF6_9BACL</name>
<reference evidence="2" key="1">
    <citation type="submission" date="2021-03" db="EMBL/GenBank/DDBJ databases">
        <title>Antimicrobial resistance genes in bacteria isolated from Japanese honey, and their potential for conferring macrolide and lincosamide resistance in the American foulbrood pathogen Paenibacillus larvae.</title>
        <authorList>
            <person name="Okamoto M."/>
            <person name="Kumagai M."/>
            <person name="Kanamori H."/>
            <person name="Takamatsu D."/>
        </authorList>
    </citation>
    <scope>NUCLEOTIDE SEQUENCE</scope>
    <source>
        <strain evidence="2">J40TS1</strain>
    </source>
</reference>
<feature type="domain" description="DUF4166" evidence="1">
    <location>
        <begin position="16"/>
        <end position="201"/>
    </location>
</feature>
<evidence type="ECO:0000259" key="1">
    <source>
        <dbReference type="Pfam" id="PF13761"/>
    </source>
</evidence>